<organism evidence="1 2">
    <name type="scientific">Nannocystis exedens</name>
    <dbReference type="NCBI Taxonomy" id="54"/>
    <lineage>
        <taxon>Bacteria</taxon>
        <taxon>Pseudomonadati</taxon>
        <taxon>Myxococcota</taxon>
        <taxon>Polyangia</taxon>
        <taxon>Nannocystales</taxon>
        <taxon>Nannocystaceae</taxon>
        <taxon>Nannocystis</taxon>
    </lineage>
</organism>
<dbReference type="RefSeq" id="WP_170135788.1">
    <property type="nucleotide sequence ID" value="NZ_FOMX01000026.1"/>
</dbReference>
<reference evidence="2" key="1">
    <citation type="submission" date="2016-10" db="EMBL/GenBank/DDBJ databases">
        <authorList>
            <person name="Varghese N."/>
            <person name="Submissions S."/>
        </authorList>
    </citation>
    <scope>NUCLEOTIDE SEQUENCE [LARGE SCALE GENOMIC DNA]</scope>
    <source>
        <strain evidence="2">ATCC 25963</strain>
    </source>
</reference>
<evidence type="ECO:0000313" key="1">
    <source>
        <dbReference type="EMBL" id="SFF04218.1"/>
    </source>
</evidence>
<name>A0A1I2FHI3_9BACT</name>
<keyword evidence="2" id="KW-1185">Reference proteome</keyword>
<gene>
    <name evidence="1" type="ORF">SAMN02745121_06648</name>
</gene>
<dbReference type="STRING" id="54.SAMN02745121_06648"/>
<evidence type="ECO:0000313" key="2">
    <source>
        <dbReference type="Proteomes" id="UP000199400"/>
    </source>
</evidence>
<sequence length="51" mass="5513">MVGESSAAHAIRLPGEFGFCSPASSGRRREAIATLDGLAEPRATSKRERRR</sequence>
<dbReference type="EMBL" id="FOMX01000026">
    <property type="protein sequence ID" value="SFF04218.1"/>
    <property type="molecule type" value="Genomic_DNA"/>
</dbReference>
<accession>A0A1I2FHI3</accession>
<proteinExistence type="predicted"/>
<protein>
    <submittedName>
        <fullName evidence="1">Uncharacterized protein</fullName>
    </submittedName>
</protein>
<dbReference type="Proteomes" id="UP000199400">
    <property type="component" value="Unassembled WGS sequence"/>
</dbReference>
<dbReference type="AlphaFoldDB" id="A0A1I2FHI3"/>